<evidence type="ECO:0000256" key="1">
    <source>
        <dbReference type="ARBA" id="ARBA00022801"/>
    </source>
</evidence>
<organism evidence="3 4">
    <name type="scientific">Deinococcus ficus</name>
    <dbReference type="NCBI Taxonomy" id="317577"/>
    <lineage>
        <taxon>Bacteria</taxon>
        <taxon>Thermotogati</taxon>
        <taxon>Deinococcota</taxon>
        <taxon>Deinococci</taxon>
        <taxon>Deinococcales</taxon>
        <taxon>Deinococcaceae</taxon>
        <taxon>Deinococcus</taxon>
    </lineage>
</organism>
<dbReference type="InterPro" id="IPR029058">
    <property type="entry name" value="AB_hydrolase_fold"/>
</dbReference>
<dbReference type="PANTHER" id="PTHR43798">
    <property type="entry name" value="MONOACYLGLYCEROL LIPASE"/>
    <property type="match status" value="1"/>
</dbReference>
<proteinExistence type="predicted"/>
<dbReference type="SUPFAM" id="SSF53474">
    <property type="entry name" value="alpha/beta-Hydrolases"/>
    <property type="match status" value="1"/>
</dbReference>
<name>A0A221SUW9_9DEIO</name>
<dbReference type="Pfam" id="PF00561">
    <property type="entry name" value="Abhydrolase_1"/>
    <property type="match status" value="1"/>
</dbReference>
<dbReference type="Proteomes" id="UP000259030">
    <property type="component" value="Chromosome"/>
</dbReference>
<dbReference type="GO" id="GO:0016787">
    <property type="term" value="F:hydrolase activity"/>
    <property type="evidence" value="ECO:0007669"/>
    <property type="project" value="UniProtKB-KW"/>
</dbReference>
<evidence type="ECO:0000259" key="2">
    <source>
        <dbReference type="Pfam" id="PF00561"/>
    </source>
</evidence>
<dbReference type="AlphaFoldDB" id="A0A221SUW9"/>
<keyword evidence="1" id="KW-0378">Hydrolase</keyword>
<gene>
    <name evidence="3" type="ORF">DFI_04975</name>
</gene>
<dbReference type="Gene3D" id="3.40.50.1820">
    <property type="entry name" value="alpha/beta hydrolase"/>
    <property type="match status" value="1"/>
</dbReference>
<dbReference type="RefSeq" id="WP_027462156.1">
    <property type="nucleotide sequence ID" value="NZ_CP021081.1"/>
</dbReference>
<reference evidence="3 4" key="1">
    <citation type="submission" date="2017-05" db="EMBL/GenBank/DDBJ databases">
        <title>The complete genome sequence of Deinococcus ficus isolated from the rhizosphere of the Ficus religiosa L. in Taiwan.</title>
        <authorList>
            <person name="Wu K.-M."/>
            <person name="Liao T.-L."/>
            <person name="Liu Y.-M."/>
            <person name="Young C.-C."/>
            <person name="Tsai S.-F."/>
        </authorList>
    </citation>
    <scope>NUCLEOTIDE SEQUENCE [LARGE SCALE GENOMIC DNA]</scope>
    <source>
        <strain evidence="3 4">CC-FR2-10</strain>
    </source>
</reference>
<sequence>MPLTAHPYVISLPQGSVEVREVGQGRPLLFLHGAFSDSSIWDPVVQRLAPLGYRCLLPTLPLGAHRQPLPPGADLSPPGVARLIADLIGALNLGPATVISNDTGTAFMQLVLTDHPHTVAAAVLTSGDAYDHFLPPVFASLKALPYVPGGLRLLARTMRQPALARQSWAFGRLSRRGMTPEQARQWSAGLLGDRGVRRDTRALIRGFHRRHTLNAAARFPAVSHPVQVIWGREDRVFALHLGERLARELPGTELQVIDDSGTYLPLDVPDELTRHLHAFLQGRGAPPAPHAALA</sequence>
<dbReference type="STRING" id="317577.GCA_000419625_00141"/>
<dbReference type="GO" id="GO:0016020">
    <property type="term" value="C:membrane"/>
    <property type="evidence" value="ECO:0007669"/>
    <property type="project" value="TreeGrafter"/>
</dbReference>
<dbReference type="PANTHER" id="PTHR43798:SF31">
    <property type="entry name" value="AB HYDROLASE SUPERFAMILY PROTEIN YCLE"/>
    <property type="match status" value="1"/>
</dbReference>
<evidence type="ECO:0000313" key="3">
    <source>
        <dbReference type="EMBL" id="ASN80446.1"/>
    </source>
</evidence>
<protein>
    <recommendedName>
        <fullName evidence="2">AB hydrolase-1 domain-containing protein</fullName>
    </recommendedName>
</protein>
<dbReference type="InterPro" id="IPR000073">
    <property type="entry name" value="AB_hydrolase_1"/>
</dbReference>
<evidence type="ECO:0000313" key="4">
    <source>
        <dbReference type="Proteomes" id="UP000259030"/>
    </source>
</evidence>
<dbReference type="EMBL" id="CP021081">
    <property type="protein sequence ID" value="ASN80446.1"/>
    <property type="molecule type" value="Genomic_DNA"/>
</dbReference>
<accession>A0A221SUW9</accession>
<keyword evidence="4" id="KW-1185">Reference proteome</keyword>
<dbReference type="InterPro" id="IPR050266">
    <property type="entry name" value="AB_hydrolase_sf"/>
</dbReference>
<dbReference type="KEGG" id="dfc:DFI_04975"/>
<feature type="domain" description="AB hydrolase-1" evidence="2">
    <location>
        <begin position="27"/>
        <end position="264"/>
    </location>
</feature>